<organism evidence="2 3">
    <name type="scientific">Cupriavidus pauculus</name>
    <dbReference type="NCBI Taxonomy" id="82633"/>
    <lineage>
        <taxon>Bacteria</taxon>
        <taxon>Pseudomonadati</taxon>
        <taxon>Pseudomonadota</taxon>
        <taxon>Betaproteobacteria</taxon>
        <taxon>Burkholderiales</taxon>
        <taxon>Burkholderiaceae</taxon>
        <taxon>Cupriavidus</taxon>
    </lineage>
</organism>
<evidence type="ECO:0000313" key="3">
    <source>
        <dbReference type="Proteomes" id="UP000234341"/>
    </source>
</evidence>
<sequence>MHKPQASHPASRLSLKRVLRHLGTGPGTARKAFPDEARHQLQVAVHKGEQHHRGEVRVVIEASLPLALAWRGTSARDRARALFGALEVWNTEDHTGVLLYINLADHAVELLADHGIDACVTPQQWQQVCAQLAQGLATDLSVKPVLDAIAQIHALLIKHFPTHGGRNPNELDDRPIVL</sequence>
<accession>A0A2N5CJW6</accession>
<reference evidence="2 3" key="1">
    <citation type="submission" date="2017-12" db="EMBL/GenBank/DDBJ databases">
        <title>Genome sequence of the active heterotrophic nitrifier-denitrifier, Cupriavidus pauculus UM1.</title>
        <authorList>
            <person name="Putonti C."/>
            <person name="Castignetti D."/>
        </authorList>
    </citation>
    <scope>NUCLEOTIDE SEQUENCE [LARGE SCALE GENOMIC DNA]</scope>
    <source>
        <strain evidence="2 3">UM1</strain>
    </source>
</reference>
<dbReference type="PANTHER" id="PTHR30373">
    <property type="entry name" value="UPF0603 PROTEIN YGCG"/>
    <property type="match status" value="1"/>
</dbReference>
<dbReference type="Gene3D" id="3.10.310.50">
    <property type="match status" value="1"/>
</dbReference>
<evidence type="ECO:0000259" key="1">
    <source>
        <dbReference type="Pfam" id="PF04536"/>
    </source>
</evidence>
<comment type="caution">
    <text evidence="2">The sequence shown here is derived from an EMBL/GenBank/DDBJ whole genome shotgun (WGS) entry which is preliminary data.</text>
</comment>
<gene>
    <name evidence="2" type="ORF">CYJ10_04275</name>
</gene>
<feature type="domain" description="TPM" evidence="1">
    <location>
        <begin position="33"/>
        <end position="131"/>
    </location>
</feature>
<dbReference type="Proteomes" id="UP000234341">
    <property type="component" value="Unassembled WGS sequence"/>
</dbReference>
<dbReference type="AlphaFoldDB" id="A0A2N5CJW6"/>
<evidence type="ECO:0000313" key="2">
    <source>
        <dbReference type="EMBL" id="PLQ02510.1"/>
    </source>
</evidence>
<dbReference type="RefSeq" id="WP_101680279.1">
    <property type="nucleotide sequence ID" value="NZ_PJRP01000001.1"/>
</dbReference>
<dbReference type="OrthoDB" id="5683663at2"/>
<dbReference type="EMBL" id="PJRP01000001">
    <property type="protein sequence ID" value="PLQ02510.1"/>
    <property type="molecule type" value="Genomic_DNA"/>
</dbReference>
<protein>
    <recommendedName>
        <fullName evidence="1">TPM domain-containing protein</fullName>
    </recommendedName>
</protein>
<dbReference type="PANTHER" id="PTHR30373:SF8">
    <property type="entry name" value="BLL7265 PROTEIN"/>
    <property type="match status" value="1"/>
</dbReference>
<dbReference type="InterPro" id="IPR007621">
    <property type="entry name" value="TPM_dom"/>
</dbReference>
<name>A0A2N5CJW6_9BURK</name>
<dbReference type="STRING" id="82633.GCA_000974605_01598"/>
<proteinExistence type="predicted"/>
<dbReference type="Pfam" id="PF04536">
    <property type="entry name" value="TPM_phosphatase"/>
    <property type="match status" value="1"/>
</dbReference>